<reference evidence="1" key="1">
    <citation type="submission" date="2020-08" db="EMBL/GenBank/DDBJ databases">
        <title>Multicomponent nature underlies the extraordinary mechanical properties of spider dragline silk.</title>
        <authorList>
            <person name="Kono N."/>
            <person name="Nakamura H."/>
            <person name="Mori M."/>
            <person name="Yoshida Y."/>
            <person name="Ohtoshi R."/>
            <person name="Malay A.D."/>
            <person name="Moran D.A.P."/>
            <person name="Tomita M."/>
            <person name="Numata K."/>
            <person name="Arakawa K."/>
        </authorList>
    </citation>
    <scope>NUCLEOTIDE SEQUENCE</scope>
</reference>
<dbReference type="EMBL" id="BMAW01044884">
    <property type="protein sequence ID" value="GFS46878.1"/>
    <property type="molecule type" value="Genomic_DNA"/>
</dbReference>
<proteinExistence type="predicted"/>
<keyword evidence="2" id="KW-1185">Reference proteome</keyword>
<gene>
    <name evidence="1" type="ORF">NPIL_280911</name>
</gene>
<organism evidence="1 2">
    <name type="scientific">Nephila pilipes</name>
    <name type="common">Giant wood spider</name>
    <name type="synonym">Nephila maculata</name>
    <dbReference type="NCBI Taxonomy" id="299642"/>
    <lineage>
        <taxon>Eukaryota</taxon>
        <taxon>Metazoa</taxon>
        <taxon>Ecdysozoa</taxon>
        <taxon>Arthropoda</taxon>
        <taxon>Chelicerata</taxon>
        <taxon>Arachnida</taxon>
        <taxon>Araneae</taxon>
        <taxon>Araneomorphae</taxon>
        <taxon>Entelegynae</taxon>
        <taxon>Araneoidea</taxon>
        <taxon>Nephilidae</taxon>
        <taxon>Nephila</taxon>
    </lineage>
</organism>
<dbReference type="OrthoDB" id="10615743at2759"/>
<evidence type="ECO:0000313" key="2">
    <source>
        <dbReference type="Proteomes" id="UP000887013"/>
    </source>
</evidence>
<name>A0A8X6MFC1_NEPPI</name>
<sequence>MGHFAPICPIPKHLPPDTSNCIKKSSTSHSLHDSVDMGTFQGNTCTLRGTLVHFAGTKRCSIKKREVPAYCHKTVFGLLTGPPPSQASADARWPFAFTISAEACFYLLTRLPSLREERSDNGRRSRAPIKSQQ</sequence>
<dbReference type="Proteomes" id="UP000887013">
    <property type="component" value="Unassembled WGS sequence"/>
</dbReference>
<dbReference type="AlphaFoldDB" id="A0A8X6MFC1"/>
<evidence type="ECO:0000313" key="1">
    <source>
        <dbReference type="EMBL" id="GFS46878.1"/>
    </source>
</evidence>
<protein>
    <submittedName>
        <fullName evidence="1">Uncharacterized protein</fullName>
    </submittedName>
</protein>
<comment type="caution">
    <text evidence="1">The sequence shown here is derived from an EMBL/GenBank/DDBJ whole genome shotgun (WGS) entry which is preliminary data.</text>
</comment>
<accession>A0A8X6MFC1</accession>